<dbReference type="InterPro" id="IPR058666">
    <property type="entry name" value="SASH1/NUB1_homeodomain"/>
</dbReference>
<dbReference type="SUPFAM" id="SSF46934">
    <property type="entry name" value="UBA-like"/>
    <property type="match status" value="3"/>
</dbReference>
<feature type="domain" description="UBA" evidence="2">
    <location>
        <begin position="433"/>
        <end position="473"/>
    </location>
</feature>
<dbReference type="SMART" id="SM00165">
    <property type="entry name" value="UBA"/>
    <property type="match status" value="3"/>
</dbReference>
<dbReference type="GO" id="GO:2000058">
    <property type="term" value="P:regulation of ubiquitin-dependent protein catabolic process"/>
    <property type="evidence" value="ECO:0007669"/>
    <property type="project" value="TreeGrafter"/>
</dbReference>
<evidence type="ECO:0000259" key="3">
    <source>
        <dbReference type="PROSITE" id="PS50053"/>
    </source>
</evidence>
<dbReference type="Pfam" id="PF00627">
    <property type="entry name" value="UBA"/>
    <property type="match status" value="3"/>
</dbReference>
<feature type="compositionally biased region" description="Basic and acidic residues" evidence="1">
    <location>
        <begin position="406"/>
        <end position="415"/>
    </location>
</feature>
<feature type="domain" description="Ubiquitin-like" evidence="3">
    <location>
        <begin position="80"/>
        <end position="150"/>
    </location>
</feature>
<proteinExistence type="evidence at transcript level"/>
<dbReference type="InterPro" id="IPR015940">
    <property type="entry name" value="UBA"/>
</dbReference>
<sequence>MDEQNIASVRNKLNSENIKLWLPPYTVDGSEGNFPTEMVERYAAELKLDVIVVLNVLRNLRNHAVTKLASNQKFKTTGVATLKVKIVNPQQKSPPRKEFESIEINLDENGKKLRELVASKCSVDSGKIKLISAGKVIQDTCSLKDQSVKNHGQLLALFLTETVQESLEKERKEMELNKIREDADLLSSVDADDPDNRYYMQIADQTGKPIPLPVEERKALGLAMVLHEKGRSAMKRKEYSEALILFLEADKEFGHCNSELLKSVDNYALLCLDITWCYLSLQSVNQLFDAEARLKACEMGFHRCYGENLERLTAIKGGSDKEAALYSRLYLLQGIVAFHQQQYPQAQQYLERAASTIARLKVDDEAMTQIMALGYSATEARLGLRSAGGNIDLAVQYIISQHEEREAQLGKEEAKKKRRRREKRLGKTQAGEWVNAEHYDTLRSMGFSSSQARRSLQQANNDINLAVQIMQDTPLGSTSSGSSGFVPLGHEGAQGIPESMLAQLLALGFDLESVNEALARNNGDLDAAVSELMADNDMEHGFFQNEEGRDEKEREALERLTQDISGHEEDFLDATLEDELLYLKEYRTKLVELGF</sequence>
<dbReference type="CDD" id="cd14270">
    <property type="entry name" value="UBA"/>
    <property type="match status" value="1"/>
</dbReference>
<dbReference type="InterPro" id="IPR000626">
    <property type="entry name" value="Ubiquitin-like_dom"/>
</dbReference>
<dbReference type="PROSITE" id="PS50030">
    <property type="entry name" value="UBA"/>
    <property type="match status" value="3"/>
</dbReference>
<feature type="domain" description="UBA" evidence="2">
    <location>
        <begin position="361"/>
        <end position="401"/>
    </location>
</feature>
<dbReference type="PROSITE" id="PS50053">
    <property type="entry name" value="UBIQUITIN_2"/>
    <property type="match status" value="1"/>
</dbReference>
<dbReference type="InterPro" id="IPR041207">
    <property type="entry name" value="NUB1_ubiquitin-like_dom"/>
</dbReference>
<reference evidence="4" key="1">
    <citation type="submission" date="2016-02" db="EMBL/GenBank/DDBJ databases">
        <title>RNAseq analyses of the midgut from blood- or serum-fed Ixodes ricinus ticks.</title>
        <authorList>
            <person name="Perner J."/>
            <person name="Provaznik J."/>
            <person name="Schrenkova J."/>
            <person name="Urbanova V."/>
            <person name="Ribeiro J.M."/>
            <person name="Kopacek P."/>
        </authorList>
    </citation>
    <scope>NUCLEOTIDE SEQUENCE</scope>
    <source>
        <tissue evidence="4">Gut</tissue>
    </source>
</reference>
<dbReference type="EMBL" id="GEFM01003061">
    <property type="protein sequence ID" value="JAP72735.1"/>
    <property type="molecule type" value="mRNA"/>
</dbReference>
<feature type="region of interest" description="Disordered" evidence="1">
    <location>
        <begin position="406"/>
        <end position="429"/>
    </location>
</feature>
<evidence type="ECO:0000256" key="1">
    <source>
        <dbReference type="SAM" id="MobiDB-lite"/>
    </source>
</evidence>
<protein>
    <submittedName>
        <fullName evidence="4">Putative adaptor protein nub1</fullName>
    </submittedName>
</protein>
<dbReference type="Pfam" id="PF18037">
    <property type="entry name" value="Ubiquitin_5"/>
    <property type="match status" value="1"/>
</dbReference>
<dbReference type="Pfam" id="PF26285">
    <property type="entry name" value="SASH1_Homeodomain"/>
    <property type="match status" value="1"/>
</dbReference>
<dbReference type="CDD" id="cd14291">
    <property type="entry name" value="UBA1_NUB1_like"/>
    <property type="match status" value="1"/>
</dbReference>
<evidence type="ECO:0000259" key="2">
    <source>
        <dbReference type="PROSITE" id="PS50030"/>
    </source>
</evidence>
<dbReference type="CDD" id="cd17062">
    <property type="entry name" value="Ubl_NUB1"/>
    <property type="match status" value="1"/>
</dbReference>
<dbReference type="PANTHER" id="PTHR12948:SF3">
    <property type="entry name" value="NEDD8 ULTIMATE BUSTER 1"/>
    <property type="match status" value="1"/>
</dbReference>
<dbReference type="AlphaFoldDB" id="A0A131Y2M9"/>
<organism evidence="4">
    <name type="scientific">Ixodes ricinus</name>
    <name type="common">Common tick</name>
    <name type="synonym">Acarus ricinus</name>
    <dbReference type="NCBI Taxonomy" id="34613"/>
    <lineage>
        <taxon>Eukaryota</taxon>
        <taxon>Metazoa</taxon>
        <taxon>Ecdysozoa</taxon>
        <taxon>Arthropoda</taxon>
        <taxon>Chelicerata</taxon>
        <taxon>Arachnida</taxon>
        <taxon>Acari</taxon>
        <taxon>Parasitiformes</taxon>
        <taxon>Ixodida</taxon>
        <taxon>Ixodoidea</taxon>
        <taxon>Ixodidae</taxon>
        <taxon>Ixodinae</taxon>
        <taxon>Ixodes</taxon>
    </lineage>
</organism>
<feature type="domain" description="UBA" evidence="2">
    <location>
        <begin position="495"/>
        <end position="535"/>
    </location>
</feature>
<dbReference type="InterPro" id="IPR029071">
    <property type="entry name" value="Ubiquitin-like_domsf"/>
</dbReference>
<evidence type="ECO:0000313" key="4">
    <source>
        <dbReference type="EMBL" id="JAP72735.1"/>
    </source>
</evidence>
<dbReference type="Gene3D" id="3.10.20.90">
    <property type="entry name" value="Phosphatidylinositol 3-kinase Catalytic Subunit, Chain A, domain 1"/>
    <property type="match status" value="1"/>
</dbReference>
<dbReference type="SUPFAM" id="SSF54236">
    <property type="entry name" value="Ubiquitin-like"/>
    <property type="match status" value="1"/>
</dbReference>
<dbReference type="Gene3D" id="1.10.8.10">
    <property type="entry name" value="DNA helicase RuvA subunit, C-terminal domain"/>
    <property type="match status" value="3"/>
</dbReference>
<name>A0A131Y2M9_IXORI</name>
<feature type="compositionally biased region" description="Basic residues" evidence="1">
    <location>
        <begin position="416"/>
        <end position="426"/>
    </location>
</feature>
<dbReference type="PANTHER" id="PTHR12948">
    <property type="entry name" value="NEDD8 ULTIMATE BUSTER-1 BS4 PROTEIN"/>
    <property type="match status" value="1"/>
</dbReference>
<dbReference type="InterPro" id="IPR009060">
    <property type="entry name" value="UBA-like_sf"/>
</dbReference>
<accession>A0A131Y2M9</accession>
<dbReference type="InterPro" id="IPR039749">
    <property type="entry name" value="NUB1"/>
</dbReference>